<gene>
    <name evidence="4" type="ORF">HHI_11944</name>
</gene>
<evidence type="ECO:0000256" key="1">
    <source>
        <dbReference type="ARBA" id="ARBA00048811"/>
    </source>
</evidence>
<name>A0A059FMP7_9PROT</name>
<organism evidence="4 5">
    <name type="scientific">Hyphomonas hirschiana VP5</name>
    <dbReference type="NCBI Taxonomy" id="1280951"/>
    <lineage>
        <taxon>Bacteria</taxon>
        <taxon>Pseudomonadati</taxon>
        <taxon>Pseudomonadota</taxon>
        <taxon>Alphaproteobacteria</taxon>
        <taxon>Hyphomonadales</taxon>
        <taxon>Hyphomonadaceae</taxon>
        <taxon>Hyphomonas</taxon>
    </lineage>
</organism>
<dbReference type="GO" id="GO:0032264">
    <property type="term" value="P:IMP salvage"/>
    <property type="evidence" value="ECO:0007669"/>
    <property type="project" value="TreeGrafter"/>
</dbReference>
<comment type="catalytic activity">
    <reaction evidence="2">
        <text>IMP + diphosphate = hypoxanthine + 5-phospho-alpha-D-ribose 1-diphosphate</text>
        <dbReference type="Rhea" id="RHEA:17973"/>
        <dbReference type="ChEBI" id="CHEBI:17368"/>
        <dbReference type="ChEBI" id="CHEBI:33019"/>
        <dbReference type="ChEBI" id="CHEBI:58017"/>
        <dbReference type="ChEBI" id="CHEBI:58053"/>
        <dbReference type="EC" id="2.4.2.8"/>
    </reaction>
    <physiologicalReaction direction="right-to-left" evidence="2">
        <dbReference type="Rhea" id="RHEA:17975"/>
    </physiologicalReaction>
</comment>
<proteinExistence type="predicted"/>
<dbReference type="Proteomes" id="UP000025061">
    <property type="component" value="Unassembled WGS sequence"/>
</dbReference>
<dbReference type="Pfam" id="PF00156">
    <property type="entry name" value="Pribosyltran"/>
    <property type="match status" value="1"/>
</dbReference>
<dbReference type="OrthoDB" id="9802824at2"/>
<dbReference type="InterPro" id="IPR029057">
    <property type="entry name" value="PRTase-like"/>
</dbReference>
<dbReference type="GO" id="GO:0032263">
    <property type="term" value="P:GMP salvage"/>
    <property type="evidence" value="ECO:0007669"/>
    <property type="project" value="TreeGrafter"/>
</dbReference>
<sequence>MTALPKIDVILSEADLMARVDELAARLAPRLQSDDWTAVSILIGATPFTSDLMKALARRHIHPVLDVMWLESYRDARESSGRVVVRADIARSVEGRGILLVDDVFDTGRTLDFAKHHLLAKGAREVITVALTQKPWAPRGENGVDFCAFDAPGRFLVGYGMDDKGRYRGLPYIGALD</sequence>
<evidence type="ECO:0000313" key="5">
    <source>
        <dbReference type="Proteomes" id="UP000025061"/>
    </source>
</evidence>
<keyword evidence="5" id="KW-1185">Reference proteome</keyword>
<dbReference type="Gene3D" id="3.40.50.2020">
    <property type="match status" value="1"/>
</dbReference>
<dbReference type="EMBL" id="ARYI01000010">
    <property type="protein sequence ID" value="KCZ91940.1"/>
    <property type="molecule type" value="Genomic_DNA"/>
</dbReference>
<comment type="caution">
    <text evidence="4">The sequence shown here is derived from an EMBL/GenBank/DDBJ whole genome shotgun (WGS) entry which is preliminary data.</text>
</comment>
<protein>
    <submittedName>
        <fullName evidence="4">Hypoxanthine phosphoribosyltransferase</fullName>
    </submittedName>
</protein>
<dbReference type="SUPFAM" id="SSF53271">
    <property type="entry name" value="PRTase-like"/>
    <property type="match status" value="1"/>
</dbReference>
<accession>A0A059FMP7</accession>
<dbReference type="PATRIC" id="fig|1280951.3.peg.2406"/>
<dbReference type="GO" id="GO:0006178">
    <property type="term" value="P:guanine salvage"/>
    <property type="evidence" value="ECO:0007669"/>
    <property type="project" value="TreeGrafter"/>
</dbReference>
<keyword evidence="4" id="KW-0328">Glycosyltransferase</keyword>
<dbReference type="GO" id="GO:0000287">
    <property type="term" value="F:magnesium ion binding"/>
    <property type="evidence" value="ECO:0007669"/>
    <property type="project" value="TreeGrafter"/>
</dbReference>
<reference evidence="4 5" key="1">
    <citation type="submission" date="2013-04" db="EMBL/GenBank/DDBJ databases">
        <title>Hyphomonas hirschiana VP5 Genome Sequencing.</title>
        <authorList>
            <person name="Lai Q."/>
            <person name="Shao Z."/>
        </authorList>
    </citation>
    <scope>NUCLEOTIDE SEQUENCE [LARGE SCALE GENOMIC DNA]</scope>
    <source>
        <strain evidence="4 5">VP5</strain>
    </source>
</reference>
<dbReference type="GO" id="GO:0005829">
    <property type="term" value="C:cytosol"/>
    <property type="evidence" value="ECO:0007669"/>
    <property type="project" value="TreeGrafter"/>
</dbReference>
<dbReference type="AlphaFoldDB" id="A0A059FMP7"/>
<keyword evidence="4" id="KW-0808">Transferase</keyword>
<dbReference type="PANTHER" id="PTHR43340:SF1">
    <property type="entry name" value="HYPOXANTHINE PHOSPHORIBOSYLTRANSFERASE"/>
    <property type="match status" value="1"/>
</dbReference>
<dbReference type="GO" id="GO:0004422">
    <property type="term" value="F:hypoxanthine phosphoribosyltransferase activity"/>
    <property type="evidence" value="ECO:0007669"/>
    <property type="project" value="TreeGrafter"/>
</dbReference>
<dbReference type="InterPro" id="IPR050408">
    <property type="entry name" value="HGPRT"/>
</dbReference>
<dbReference type="PANTHER" id="PTHR43340">
    <property type="entry name" value="HYPOXANTHINE-GUANINE PHOSPHORIBOSYLTRANSFERASE"/>
    <property type="match status" value="1"/>
</dbReference>
<dbReference type="CDD" id="cd06223">
    <property type="entry name" value="PRTases_typeI"/>
    <property type="match status" value="1"/>
</dbReference>
<feature type="domain" description="Phosphoribosyltransferase" evidence="3">
    <location>
        <begin position="17"/>
        <end position="135"/>
    </location>
</feature>
<evidence type="ECO:0000259" key="3">
    <source>
        <dbReference type="Pfam" id="PF00156"/>
    </source>
</evidence>
<comment type="catalytic activity">
    <reaction evidence="1">
        <text>GMP + diphosphate = guanine + 5-phospho-alpha-D-ribose 1-diphosphate</text>
        <dbReference type="Rhea" id="RHEA:25424"/>
        <dbReference type="ChEBI" id="CHEBI:16235"/>
        <dbReference type="ChEBI" id="CHEBI:33019"/>
        <dbReference type="ChEBI" id="CHEBI:58017"/>
        <dbReference type="ChEBI" id="CHEBI:58115"/>
        <dbReference type="EC" id="2.4.2.8"/>
    </reaction>
    <physiologicalReaction direction="right-to-left" evidence="1">
        <dbReference type="Rhea" id="RHEA:25426"/>
    </physiologicalReaction>
</comment>
<evidence type="ECO:0000313" key="4">
    <source>
        <dbReference type="EMBL" id="KCZ91940.1"/>
    </source>
</evidence>
<dbReference type="GO" id="GO:0046100">
    <property type="term" value="P:hypoxanthine metabolic process"/>
    <property type="evidence" value="ECO:0007669"/>
    <property type="project" value="TreeGrafter"/>
</dbReference>
<dbReference type="RefSeq" id="WP_035591976.1">
    <property type="nucleotide sequence ID" value="NZ_ARYI01000010.1"/>
</dbReference>
<evidence type="ECO:0000256" key="2">
    <source>
        <dbReference type="ARBA" id="ARBA00049402"/>
    </source>
</evidence>
<dbReference type="InterPro" id="IPR000836">
    <property type="entry name" value="PRTase_dom"/>
</dbReference>